<keyword evidence="6 10" id="KW-0472">Membrane</keyword>
<evidence type="ECO:0000259" key="11">
    <source>
        <dbReference type="PROSITE" id="PS50262"/>
    </source>
</evidence>
<evidence type="ECO:0000256" key="5">
    <source>
        <dbReference type="ARBA" id="ARBA00023040"/>
    </source>
</evidence>
<feature type="transmembrane region" description="Helical" evidence="10">
    <location>
        <begin position="139"/>
        <end position="156"/>
    </location>
</feature>
<dbReference type="AlphaFoldDB" id="A0ABD0YPL8"/>
<dbReference type="PRINTS" id="PR00237">
    <property type="entry name" value="GPCRRHODOPSN"/>
</dbReference>
<evidence type="ECO:0000256" key="7">
    <source>
        <dbReference type="ARBA" id="ARBA00023170"/>
    </source>
</evidence>
<organism evidence="12 13">
    <name type="scientific">Ranatra chinensis</name>
    <dbReference type="NCBI Taxonomy" id="642074"/>
    <lineage>
        <taxon>Eukaryota</taxon>
        <taxon>Metazoa</taxon>
        <taxon>Ecdysozoa</taxon>
        <taxon>Arthropoda</taxon>
        <taxon>Hexapoda</taxon>
        <taxon>Insecta</taxon>
        <taxon>Pterygota</taxon>
        <taxon>Neoptera</taxon>
        <taxon>Paraneoptera</taxon>
        <taxon>Hemiptera</taxon>
        <taxon>Heteroptera</taxon>
        <taxon>Panheteroptera</taxon>
        <taxon>Nepomorpha</taxon>
        <taxon>Nepidae</taxon>
        <taxon>Ranatrinae</taxon>
        <taxon>Ranatra</taxon>
    </lineage>
</organism>
<sequence length="279" mass="30598">MINVSVGSCVGRYYTIVRSPRGPAAFCRRVRCSVATTICLIWTVSFLSMAPLLVYQEVEVVRLGGLVVYEACVERWPSRQAQAAYTLALSLAQFALPVLVLSTIHARISSYLSVHLSSPPVDSTCKRARREWRRNRRTMMILTCIAVVFALSWLPMTSFTLVVEFKPGLVTSASTLYTVFAACHIAAMSTAVTNPLLYGWLNTNFRREFRSLGGGGSARSGGREGASGEASGRAPSYYRPRHDSRRISVTCFTTVTSSSNTRPSTTLTLLPHPSTVDVV</sequence>
<comment type="similarity">
    <text evidence="2">Belongs to the G-protein coupled receptor 1 family.</text>
</comment>
<feature type="transmembrane region" description="Helical" evidence="10">
    <location>
        <begin position="176"/>
        <end position="201"/>
    </location>
</feature>
<gene>
    <name evidence="12" type="ORF">AAG570_009629</name>
</gene>
<dbReference type="Proteomes" id="UP001558652">
    <property type="component" value="Unassembled WGS sequence"/>
</dbReference>
<dbReference type="EMBL" id="JBFDAA010000004">
    <property type="protein sequence ID" value="KAL1137934.1"/>
    <property type="molecule type" value="Genomic_DNA"/>
</dbReference>
<feature type="transmembrane region" description="Helical" evidence="10">
    <location>
        <begin position="83"/>
        <end position="104"/>
    </location>
</feature>
<comment type="subcellular location">
    <subcellularLocation>
        <location evidence="1">Membrane</location>
        <topology evidence="1">Multi-pass membrane protein</topology>
    </subcellularLocation>
</comment>
<proteinExistence type="inferred from homology"/>
<dbReference type="GO" id="GO:0004930">
    <property type="term" value="F:G protein-coupled receptor activity"/>
    <property type="evidence" value="ECO:0007669"/>
    <property type="project" value="UniProtKB-KW"/>
</dbReference>
<feature type="domain" description="G-protein coupled receptors family 1 profile" evidence="11">
    <location>
        <begin position="1"/>
        <end position="198"/>
    </location>
</feature>
<keyword evidence="5" id="KW-0297">G-protein coupled receptor</keyword>
<dbReference type="SUPFAM" id="SSF81321">
    <property type="entry name" value="Family A G protein-coupled receptor-like"/>
    <property type="match status" value="1"/>
</dbReference>
<dbReference type="Pfam" id="PF00001">
    <property type="entry name" value="7tm_1"/>
    <property type="match status" value="1"/>
</dbReference>
<evidence type="ECO:0000313" key="13">
    <source>
        <dbReference type="Proteomes" id="UP001558652"/>
    </source>
</evidence>
<evidence type="ECO:0000313" key="12">
    <source>
        <dbReference type="EMBL" id="KAL1137934.1"/>
    </source>
</evidence>
<keyword evidence="4 10" id="KW-1133">Transmembrane helix</keyword>
<keyword evidence="13" id="KW-1185">Reference proteome</keyword>
<name>A0ABD0YPL8_9HEMI</name>
<keyword evidence="8" id="KW-0807">Transducer</keyword>
<dbReference type="PANTHER" id="PTHR24235:SF12">
    <property type="entry name" value="G-PROTEIN COUPLED RECEPTORS FAMILY 1 PROFILE DOMAIN-CONTAINING PROTEIN"/>
    <property type="match status" value="1"/>
</dbReference>
<evidence type="ECO:0000256" key="2">
    <source>
        <dbReference type="ARBA" id="ARBA00010663"/>
    </source>
</evidence>
<feature type="compositionally biased region" description="Gly residues" evidence="9">
    <location>
        <begin position="213"/>
        <end position="225"/>
    </location>
</feature>
<feature type="region of interest" description="Disordered" evidence="9">
    <location>
        <begin position="257"/>
        <end position="279"/>
    </location>
</feature>
<evidence type="ECO:0000256" key="1">
    <source>
        <dbReference type="ARBA" id="ARBA00004141"/>
    </source>
</evidence>
<dbReference type="Gene3D" id="1.20.1070.10">
    <property type="entry name" value="Rhodopsin 7-helix transmembrane proteins"/>
    <property type="match status" value="1"/>
</dbReference>
<evidence type="ECO:0000256" key="8">
    <source>
        <dbReference type="ARBA" id="ARBA00023224"/>
    </source>
</evidence>
<reference evidence="12 13" key="1">
    <citation type="submission" date="2024-07" db="EMBL/GenBank/DDBJ databases">
        <title>Chromosome-level genome assembly of the water stick insect Ranatra chinensis (Heteroptera: Nepidae).</title>
        <authorList>
            <person name="Liu X."/>
        </authorList>
    </citation>
    <scope>NUCLEOTIDE SEQUENCE [LARGE SCALE GENOMIC DNA]</scope>
    <source>
        <strain evidence="12">Cailab_2021Rc</strain>
        <tissue evidence="12">Muscle</tissue>
    </source>
</reference>
<feature type="transmembrane region" description="Helical" evidence="10">
    <location>
        <begin position="34"/>
        <end position="55"/>
    </location>
</feature>
<feature type="region of interest" description="Disordered" evidence="9">
    <location>
        <begin position="213"/>
        <end position="240"/>
    </location>
</feature>
<keyword evidence="7" id="KW-0675">Receptor</keyword>
<evidence type="ECO:0000256" key="3">
    <source>
        <dbReference type="ARBA" id="ARBA00022692"/>
    </source>
</evidence>
<evidence type="ECO:0000256" key="9">
    <source>
        <dbReference type="SAM" id="MobiDB-lite"/>
    </source>
</evidence>
<comment type="caution">
    <text evidence="12">The sequence shown here is derived from an EMBL/GenBank/DDBJ whole genome shotgun (WGS) entry which is preliminary data.</text>
</comment>
<dbReference type="PROSITE" id="PS50262">
    <property type="entry name" value="G_PROTEIN_RECEP_F1_2"/>
    <property type="match status" value="1"/>
</dbReference>
<keyword evidence="3 10" id="KW-0812">Transmembrane</keyword>
<evidence type="ECO:0000256" key="4">
    <source>
        <dbReference type="ARBA" id="ARBA00022989"/>
    </source>
</evidence>
<dbReference type="InterPro" id="IPR017452">
    <property type="entry name" value="GPCR_Rhodpsn_7TM"/>
</dbReference>
<evidence type="ECO:0000256" key="6">
    <source>
        <dbReference type="ARBA" id="ARBA00023136"/>
    </source>
</evidence>
<dbReference type="GO" id="GO:0016020">
    <property type="term" value="C:membrane"/>
    <property type="evidence" value="ECO:0007669"/>
    <property type="project" value="UniProtKB-SubCell"/>
</dbReference>
<dbReference type="PANTHER" id="PTHR24235">
    <property type="entry name" value="NEUROPEPTIDE Y RECEPTOR"/>
    <property type="match status" value="1"/>
</dbReference>
<evidence type="ECO:0000256" key="10">
    <source>
        <dbReference type="SAM" id="Phobius"/>
    </source>
</evidence>
<accession>A0ABD0YPL8</accession>
<protein>
    <recommendedName>
        <fullName evidence="11">G-protein coupled receptors family 1 profile domain-containing protein</fullName>
    </recommendedName>
</protein>
<dbReference type="InterPro" id="IPR000276">
    <property type="entry name" value="GPCR_Rhodpsn"/>
</dbReference>